<dbReference type="AlphaFoldDB" id="A0A7W4V0J5"/>
<gene>
    <name evidence="1" type="ORF">FHX49_000075</name>
</gene>
<evidence type="ECO:0000313" key="1">
    <source>
        <dbReference type="EMBL" id="MBB2974534.1"/>
    </source>
</evidence>
<dbReference type="RefSeq" id="WP_183408389.1">
    <property type="nucleotide sequence ID" value="NZ_CP049255.1"/>
</dbReference>
<organism evidence="1 2">
    <name type="scientific">Microbacterium endophyticum</name>
    <dbReference type="NCBI Taxonomy" id="1526412"/>
    <lineage>
        <taxon>Bacteria</taxon>
        <taxon>Bacillati</taxon>
        <taxon>Actinomycetota</taxon>
        <taxon>Actinomycetes</taxon>
        <taxon>Micrococcales</taxon>
        <taxon>Microbacteriaceae</taxon>
        <taxon>Microbacterium</taxon>
    </lineage>
</organism>
<proteinExistence type="predicted"/>
<sequence>MTSPPPMCLELAEWQELERIHHVSADTMTVGRRTRAARGETHPVDDFLYTYYSYKPAVLRRWHPGAGVRLKGAAATSRTQWRGYRGEGDDLVVDAALFANEKNTLVRAVAGVLRATALKTPSFGCFGLHEWAMLYRSSEVRHDVPLRLGTSGTNAVVERHEIRCTHFDAFRFFTPAAGPRNIIQLSAQERVNNEQPGCLHSNMDLYKWAVKLGPLVPGQLLLETFDLAKSIREVDMRASPYDLSAWGYAPIAIETSAGKTEYGRMQRVFATRAAPLRDQLERIALDALAASRHAPRTDHSEYA</sequence>
<dbReference type="EMBL" id="JACHWQ010000001">
    <property type="protein sequence ID" value="MBB2974534.1"/>
    <property type="molecule type" value="Genomic_DNA"/>
</dbReference>
<reference evidence="1 2" key="1">
    <citation type="submission" date="2020-08" db="EMBL/GenBank/DDBJ databases">
        <title>Sequencing the genomes of 1000 actinobacteria strains.</title>
        <authorList>
            <person name="Klenk H.-P."/>
        </authorList>
    </citation>
    <scope>NUCLEOTIDE SEQUENCE [LARGE SCALE GENOMIC DNA]</scope>
    <source>
        <strain evidence="1 2">DSM 27099</strain>
    </source>
</reference>
<accession>A0A7W4V0J5</accession>
<comment type="caution">
    <text evidence="1">The sequence shown here is derived from an EMBL/GenBank/DDBJ whole genome shotgun (WGS) entry which is preliminary data.</text>
</comment>
<dbReference type="Proteomes" id="UP000529310">
    <property type="component" value="Unassembled WGS sequence"/>
</dbReference>
<evidence type="ECO:0008006" key="3">
    <source>
        <dbReference type="Google" id="ProtNLM"/>
    </source>
</evidence>
<name>A0A7W4V0J5_9MICO</name>
<protein>
    <recommendedName>
        <fullName evidence="3">3-methyladenine DNA glycosylase</fullName>
    </recommendedName>
</protein>
<evidence type="ECO:0000313" key="2">
    <source>
        <dbReference type="Proteomes" id="UP000529310"/>
    </source>
</evidence>
<keyword evidence="2" id="KW-1185">Reference proteome</keyword>